<proteinExistence type="predicted"/>
<comment type="caution">
    <text evidence="1">The sequence shown here is derived from an EMBL/GenBank/DDBJ whole genome shotgun (WGS) entry which is preliminary data.</text>
</comment>
<gene>
    <name evidence="1" type="ORF">RF11_03076</name>
</gene>
<evidence type="ECO:0000313" key="1">
    <source>
        <dbReference type="EMBL" id="KII74796.1"/>
    </source>
</evidence>
<accession>A0A0C2N584</accession>
<dbReference type="EMBL" id="JWZT01000253">
    <property type="protein sequence ID" value="KII74796.1"/>
    <property type="molecule type" value="Genomic_DNA"/>
</dbReference>
<dbReference type="AlphaFoldDB" id="A0A0C2N584"/>
<dbReference type="Proteomes" id="UP000031668">
    <property type="component" value="Unassembled WGS sequence"/>
</dbReference>
<name>A0A0C2N584_THEKT</name>
<organism evidence="1 2">
    <name type="scientific">Thelohanellus kitauei</name>
    <name type="common">Myxosporean</name>
    <dbReference type="NCBI Taxonomy" id="669202"/>
    <lineage>
        <taxon>Eukaryota</taxon>
        <taxon>Metazoa</taxon>
        <taxon>Cnidaria</taxon>
        <taxon>Myxozoa</taxon>
        <taxon>Myxosporea</taxon>
        <taxon>Bivalvulida</taxon>
        <taxon>Platysporina</taxon>
        <taxon>Myxobolidae</taxon>
        <taxon>Thelohanellus</taxon>
    </lineage>
</organism>
<protein>
    <submittedName>
        <fullName evidence="1">Uncharacterized protein</fullName>
    </submittedName>
</protein>
<reference evidence="1 2" key="1">
    <citation type="journal article" date="2014" name="Genome Biol. Evol.">
        <title>The genome of the myxosporean Thelohanellus kitauei shows adaptations to nutrient acquisition within its fish host.</title>
        <authorList>
            <person name="Yang Y."/>
            <person name="Xiong J."/>
            <person name="Zhou Z."/>
            <person name="Huo F."/>
            <person name="Miao W."/>
            <person name="Ran C."/>
            <person name="Liu Y."/>
            <person name="Zhang J."/>
            <person name="Feng J."/>
            <person name="Wang M."/>
            <person name="Wang M."/>
            <person name="Wang L."/>
            <person name="Yao B."/>
        </authorList>
    </citation>
    <scope>NUCLEOTIDE SEQUENCE [LARGE SCALE GENOMIC DNA]</scope>
    <source>
        <strain evidence="1">Wuqing</strain>
    </source>
</reference>
<evidence type="ECO:0000313" key="2">
    <source>
        <dbReference type="Proteomes" id="UP000031668"/>
    </source>
</evidence>
<keyword evidence="2" id="KW-1185">Reference proteome</keyword>
<sequence length="138" mass="15613">MRLKKGRAQIDTTTILTVPNTRSRKVSVCCAMNRYSIVYKEINTRQYQQQSFLAISKTCFGVSKPTVITTRCLVIKDIVRFHKASNIIEIFNRKATKFDFVALFTLPELYRGGILNVDGVREKLKSGKQGEALQVHGG</sequence>
<dbReference type="OrthoDB" id="5977738at2759"/>